<dbReference type="RefSeq" id="WP_083235178.1">
    <property type="nucleotide sequence ID" value="NZ_FMAE01000042.1"/>
</dbReference>
<dbReference type="InterPro" id="IPR053721">
    <property type="entry name" value="Fimbrial_Adhesin_Reg"/>
</dbReference>
<dbReference type="GO" id="GO:0004803">
    <property type="term" value="F:transposase activity"/>
    <property type="evidence" value="ECO:0007669"/>
    <property type="project" value="InterPro"/>
</dbReference>
<name>A0A1C3XKQ0_9BRAD</name>
<organism evidence="3 4">
    <name type="scientific">Bradyrhizobium yuanmingense</name>
    <dbReference type="NCBI Taxonomy" id="108015"/>
    <lineage>
        <taxon>Bacteria</taxon>
        <taxon>Pseudomonadati</taxon>
        <taxon>Pseudomonadota</taxon>
        <taxon>Alphaproteobacteria</taxon>
        <taxon>Hyphomicrobiales</taxon>
        <taxon>Nitrobacteraceae</taxon>
        <taxon>Bradyrhizobium</taxon>
    </lineage>
</organism>
<dbReference type="Gene3D" id="1.10.10.2690">
    <property type="match status" value="1"/>
</dbReference>
<gene>
    <name evidence="3" type="ORF">GA0061099_10423</name>
</gene>
<reference evidence="3 4" key="1">
    <citation type="submission" date="2016-08" db="EMBL/GenBank/DDBJ databases">
        <authorList>
            <person name="Seilhamer J.J."/>
        </authorList>
    </citation>
    <scope>NUCLEOTIDE SEQUENCE [LARGE SCALE GENOMIC DNA]</scope>
    <source>
        <strain evidence="3 4">CCBAU 10071</strain>
    </source>
</reference>
<evidence type="ECO:0000313" key="3">
    <source>
        <dbReference type="EMBL" id="SCB52871.1"/>
    </source>
</evidence>
<dbReference type="PANTHER" id="PTHR37936">
    <property type="entry name" value="TRANSPOSASE INSC FOR INSERTION ELEMENT IS2A-RELATED"/>
    <property type="match status" value="1"/>
</dbReference>
<accession>A0A1C3XKQ0</accession>
<dbReference type="AlphaFoldDB" id="A0A1C3XKQ0"/>
<sequence length="150" mass="16381">MLDHTLKSDLTARRLEVITKTGRRGWFSKDDKARIVEETLVAGAVVSEIARRHGLTPQQVSTWRRQARRQPAPMADDPQFVPAVVDAMAPVAVAGHERKTARRKAKPDVGARRCDAGCIEIEAEGVTIRVGRGADVAMIAAILHALKASR</sequence>
<dbReference type="Pfam" id="PF01527">
    <property type="entry name" value="HTH_Tnp_1"/>
    <property type="match status" value="1"/>
</dbReference>
<dbReference type="GO" id="GO:0006313">
    <property type="term" value="P:DNA transposition"/>
    <property type="evidence" value="ECO:0007669"/>
    <property type="project" value="InterPro"/>
</dbReference>
<proteinExistence type="predicted"/>
<keyword evidence="1" id="KW-0805">Transcription regulation</keyword>
<dbReference type="NCBIfam" id="NF047595">
    <property type="entry name" value="IS66_ISRel24_TnpA"/>
    <property type="match status" value="1"/>
</dbReference>
<dbReference type="InterPro" id="IPR010921">
    <property type="entry name" value="Trp_repressor/repl_initiator"/>
</dbReference>
<evidence type="ECO:0000313" key="4">
    <source>
        <dbReference type="Proteomes" id="UP000183174"/>
    </source>
</evidence>
<dbReference type="EMBL" id="FMAE01000042">
    <property type="protein sequence ID" value="SCB52871.1"/>
    <property type="molecule type" value="Genomic_DNA"/>
</dbReference>
<dbReference type="Proteomes" id="UP000183174">
    <property type="component" value="Unassembled WGS sequence"/>
</dbReference>
<protein>
    <submittedName>
        <fullName evidence="3">Transposase</fullName>
    </submittedName>
</protein>
<keyword evidence="2" id="KW-0804">Transcription</keyword>
<dbReference type="InterPro" id="IPR002514">
    <property type="entry name" value="Transposase_8"/>
</dbReference>
<dbReference type="GO" id="GO:0043565">
    <property type="term" value="F:sequence-specific DNA binding"/>
    <property type="evidence" value="ECO:0007669"/>
    <property type="project" value="InterPro"/>
</dbReference>
<dbReference type="SUPFAM" id="SSF48295">
    <property type="entry name" value="TrpR-like"/>
    <property type="match status" value="1"/>
</dbReference>
<evidence type="ECO:0000256" key="1">
    <source>
        <dbReference type="ARBA" id="ARBA00023015"/>
    </source>
</evidence>
<evidence type="ECO:0000256" key="2">
    <source>
        <dbReference type="ARBA" id="ARBA00023163"/>
    </source>
</evidence>
<dbReference type="PANTHER" id="PTHR37936:SF3">
    <property type="entry name" value="TRANSPOSASE INSC FOR INSERTION ELEMENT IS2A-RELATED"/>
    <property type="match status" value="1"/>
</dbReference>